<feature type="signal peptide" evidence="2">
    <location>
        <begin position="1"/>
        <end position="27"/>
    </location>
</feature>
<comment type="caution">
    <text evidence="3">The sequence shown here is derived from an EMBL/GenBank/DDBJ whole genome shotgun (WGS) entry which is preliminary data.</text>
</comment>
<feature type="region of interest" description="Disordered" evidence="1">
    <location>
        <begin position="82"/>
        <end position="103"/>
    </location>
</feature>
<accession>A0ABQ9UKC7</accession>
<dbReference type="EMBL" id="JASSZA010000011">
    <property type="protein sequence ID" value="KAK2097531.1"/>
    <property type="molecule type" value="Genomic_DNA"/>
</dbReference>
<organism evidence="3 4">
    <name type="scientific">Saguinus oedipus</name>
    <name type="common">Cotton-top tamarin</name>
    <name type="synonym">Oedipomidas oedipus</name>
    <dbReference type="NCBI Taxonomy" id="9490"/>
    <lineage>
        <taxon>Eukaryota</taxon>
        <taxon>Metazoa</taxon>
        <taxon>Chordata</taxon>
        <taxon>Craniata</taxon>
        <taxon>Vertebrata</taxon>
        <taxon>Euteleostomi</taxon>
        <taxon>Mammalia</taxon>
        <taxon>Eutheria</taxon>
        <taxon>Euarchontoglires</taxon>
        <taxon>Primates</taxon>
        <taxon>Haplorrhini</taxon>
        <taxon>Platyrrhini</taxon>
        <taxon>Cebidae</taxon>
        <taxon>Callitrichinae</taxon>
        <taxon>Saguinus</taxon>
    </lineage>
</organism>
<reference evidence="3 4" key="1">
    <citation type="submission" date="2023-05" db="EMBL/GenBank/DDBJ databases">
        <title>B98-5 Cell Line De Novo Hybrid Assembly: An Optical Mapping Approach.</title>
        <authorList>
            <person name="Kananen K."/>
            <person name="Auerbach J.A."/>
            <person name="Kautto E."/>
            <person name="Blachly J.S."/>
        </authorList>
    </citation>
    <scope>NUCLEOTIDE SEQUENCE [LARGE SCALE GENOMIC DNA]</scope>
    <source>
        <strain evidence="3">B95-8</strain>
        <tissue evidence="3">Cell line</tissue>
    </source>
</reference>
<evidence type="ECO:0000313" key="4">
    <source>
        <dbReference type="Proteomes" id="UP001266305"/>
    </source>
</evidence>
<name>A0ABQ9UKC7_SAGOE</name>
<gene>
    <name evidence="3" type="ORF">P7K49_022982</name>
</gene>
<keyword evidence="4" id="KW-1185">Reference proteome</keyword>
<keyword evidence="2" id="KW-0732">Signal</keyword>
<feature type="chain" id="PRO_5046739776" description="Secreted protein" evidence="2">
    <location>
        <begin position="28"/>
        <end position="126"/>
    </location>
</feature>
<evidence type="ECO:0000313" key="3">
    <source>
        <dbReference type="EMBL" id="KAK2097531.1"/>
    </source>
</evidence>
<protein>
    <recommendedName>
        <fullName evidence="5">Secreted protein</fullName>
    </recommendedName>
</protein>
<evidence type="ECO:0008006" key="5">
    <source>
        <dbReference type="Google" id="ProtNLM"/>
    </source>
</evidence>
<evidence type="ECO:0000256" key="1">
    <source>
        <dbReference type="SAM" id="MobiDB-lite"/>
    </source>
</evidence>
<sequence length="126" mass="14322">MQRWLAMTCTTSPILLMLIAMEVQVLAGLCQRQTERERRVAWRSLTLQQLIKFAEGERRETGETHHQTLMTWLCRKIRVPPSSTGWETDDRPPTHSNRGAPAGETSIITCCHVEAARPDAQLALLK</sequence>
<proteinExistence type="predicted"/>
<evidence type="ECO:0000256" key="2">
    <source>
        <dbReference type="SAM" id="SignalP"/>
    </source>
</evidence>
<dbReference type="Proteomes" id="UP001266305">
    <property type="component" value="Unassembled WGS sequence"/>
</dbReference>